<name>A0ABY4Z0B4_9ACTN</name>
<dbReference type="InterPro" id="IPR001387">
    <property type="entry name" value="Cro/C1-type_HTH"/>
</dbReference>
<protein>
    <submittedName>
        <fullName evidence="2">Helix-turn-helix domain-containing protein</fullName>
    </submittedName>
</protein>
<dbReference type="InterPro" id="IPR010982">
    <property type="entry name" value="Lambda_DNA-bd_dom_sf"/>
</dbReference>
<dbReference type="SUPFAM" id="SSF47413">
    <property type="entry name" value="lambda repressor-like DNA-binding domains"/>
    <property type="match status" value="1"/>
</dbReference>
<dbReference type="EMBL" id="CP099468">
    <property type="protein sequence ID" value="USQ82405.1"/>
    <property type="molecule type" value="Genomic_DNA"/>
</dbReference>
<gene>
    <name evidence="2" type="ORF">NFX46_00645</name>
</gene>
<dbReference type="Gene3D" id="1.10.260.40">
    <property type="entry name" value="lambda repressor-like DNA-binding domains"/>
    <property type="match status" value="1"/>
</dbReference>
<accession>A0ABY4Z0B4</accession>
<evidence type="ECO:0000259" key="1">
    <source>
        <dbReference type="PROSITE" id="PS50943"/>
    </source>
</evidence>
<proteinExistence type="predicted"/>
<sequence length="284" mass="31563">MARRTKVTARQSRLGAELRKLREAAGLKGREAAALLGTDSAQMSQIEFGTAGVSEARVRRLAAHYSCTDADLIEALVAMATDRTRGWWEEYQGKLPTPFLDIAELEHHAVYRLDLEFLNIPGLLQTEDYARAVFSYRVPELPASETDLRVEHRMRRRAIIEGTAAIPYEAVIHEAALRIRVGDRAAARAQLTHVLELSDADNVTVRVIPFDLDGFGGAWSTMMYAGGAVAKLDTVVRDVTANGTAFVDSEAQLGAFRTLFRKIEEVALEPDRSRDFIHRLAKEL</sequence>
<dbReference type="InterPro" id="IPR043917">
    <property type="entry name" value="DUF5753"/>
</dbReference>
<feature type="domain" description="HTH cro/C1-type" evidence="1">
    <location>
        <begin position="18"/>
        <end position="72"/>
    </location>
</feature>
<evidence type="ECO:0000313" key="2">
    <source>
        <dbReference type="EMBL" id="USQ82405.1"/>
    </source>
</evidence>
<evidence type="ECO:0000313" key="3">
    <source>
        <dbReference type="Proteomes" id="UP001056374"/>
    </source>
</evidence>
<organism evidence="2 3">
    <name type="scientific">Streptomyces phaeoluteigriseus</name>
    <dbReference type="NCBI Taxonomy" id="114686"/>
    <lineage>
        <taxon>Bacteria</taxon>
        <taxon>Bacillati</taxon>
        <taxon>Actinomycetota</taxon>
        <taxon>Actinomycetes</taxon>
        <taxon>Kitasatosporales</taxon>
        <taxon>Streptomycetaceae</taxon>
        <taxon>Streptomyces</taxon>
        <taxon>Streptomyces aurantiacus group</taxon>
    </lineage>
</organism>
<dbReference type="PROSITE" id="PS50943">
    <property type="entry name" value="HTH_CROC1"/>
    <property type="match status" value="1"/>
</dbReference>
<dbReference type="SMART" id="SM00530">
    <property type="entry name" value="HTH_XRE"/>
    <property type="match status" value="1"/>
</dbReference>
<dbReference type="Pfam" id="PF13560">
    <property type="entry name" value="HTH_31"/>
    <property type="match status" value="1"/>
</dbReference>
<dbReference type="CDD" id="cd00093">
    <property type="entry name" value="HTH_XRE"/>
    <property type="match status" value="1"/>
</dbReference>
<reference evidence="2" key="1">
    <citation type="submission" date="2022-06" db="EMBL/GenBank/DDBJ databases">
        <title>Complete genome sequence of soil microorganisms Streptomyces sp. Qhu-M197 isolated from Alpine meadows habitats on the Tibetan Plateau.</title>
        <authorList>
            <person name="Zhang B."/>
            <person name="Xiang X."/>
            <person name="Fan J."/>
        </authorList>
    </citation>
    <scope>NUCLEOTIDE SEQUENCE</scope>
    <source>
        <strain evidence="2">Qhu-M197</strain>
    </source>
</reference>
<dbReference type="RefSeq" id="WP_252545061.1">
    <property type="nucleotide sequence ID" value="NZ_CP099468.1"/>
</dbReference>
<dbReference type="Proteomes" id="UP001056374">
    <property type="component" value="Chromosome"/>
</dbReference>
<keyword evidence="3" id="KW-1185">Reference proteome</keyword>
<dbReference type="Pfam" id="PF19054">
    <property type="entry name" value="DUF5753"/>
    <property type="match status" value="1"/>
</dbReference>